<dbReference type="EMBL" id="CR940353">
    <property type="protein sequence ID" value="CAI76288.1"/>
    <property type="molecule type" value="Genomic_DNA"/>
</dbReference>
<evidence type="ECO:0000256" key="2">
    <source>
        <dbReference type="SAM" id="Phobius"/>
    </source>
</evidence>
<dbReference type="KEGG" id="tan:TA07405"/>
<dbReference type="AlphaFoldDB" id="Q4UA65"/>
<feature type="compositionally biased region" description="Basic residues" evidence="1">
    <location>
        <begin position="170"/>
        <end position="183"/>
    </location>
</feature>
<dbReference type="RefSeq" id="XP_952912.1">
    <property type="nucleotide sequence ID" value="XM_947819.1"/>
</dbReference>
<dbReference type="Proteomes" id="UP000001950">
    <property type="component" value="Chromosome 4"/>
</dbReference>
<sequence>MDPASPVYYYFIIIFRLFRMLTIFPIQLLLSVPSPIPDPLITITNYKPSPNKCSCKTTCSCPHSTPSKAISTRNSPKSLNCSLNHHDFSTNSSPTINYQSNPKPKIDKNVKNSEKNVTKTLKNVTKTDKYVHKNIENPDKHSANSSRNSLTSCKTNPTKPNYKSKNPIGKGRKCSRKLKRLKKLNNSSNNTLNSTNSTQSNSLINTNTINTNNVNLNNVNLNKSIKVKSDKCVERLNILEHLGEAESLLKFERELRFSQIRSDYSLVRDRIEEKFHLVVMCCRKRQVELNSKYIEVISTLILNLSSCILF</sequence>
<gene>
    <name evidence="3" type="ORF">TA07405</name>
</gene>
<feature type="compositionally biased region" description="Basic and acidic residues" evidence="1">
    <location>
        <begin position="133"/>
        <end position="142"/>
    </location>
</feature>
<dbReference type="VEuPathDB" id="PiroplasmaDB:TA07405"/>
<evidence type="ECO:0000256" key="1">
    <source>
        <dbReference type="SAM" id="MobiDB-lite"/>
    </source>
</evidence>
<evidence type="ECO:0000313" key="3">
    <source>
        <dbReference type="EMBL" id="CAI76288.1"/>
    </source>
</evidence>
<name>Q4UA65_THEAN</name>
<feature type="region of interest" description="Disordered" evidence="1">
    <location>
        <begin position="133"/>
        <end position="204"/>
    </location>
</feature>
<proteinExistence type="predicted"/>
<feature type="compositionally biased region" description="Polar residues" evidence="1">
    <location>
        <begin position="143"/>
        <end position="164"/>
    </location>
</feature>
<dbReference type="OrthoDB" id="10618833at2759"/>
<keyword evidence="4" id="KW-1185">Reference proteome</keyword>
<feature type="compositionally biased region" description="Low complexity" evidence="1">
    <location>
        <begin position="184"/>
        <end position="204"/>
    </location>
</feature>
<organism evidence="3 4">
    <name type="scientific">Theileria annulata</name>
    <dbReference type="NCBI Taxonomy" id="5874"/>
    <lineage>
        <taxon>Eukaryota</taxon>
        <taxon>Sar</taxon>
        <taxon>Alveolata</taxon>
        <taxon>Apicomplexa</taxon>
        <taxon>Aconoidasida</taxon>
        <taxon>Piroplasmida</taxon>
        <taxon>Theileriidae</taxon>
        <taxon>Theileria</taxon>
    </lineage>
</organism>
<feature type="transmembrane region" description="Helical" evidence="2">
    <location>
        <begin position="7"/>
        <end position="30"/>
    </location>
</feature>
<dbReference type="eggNOG" id="ENOG502QX0W">
    <property type="taxonomic scope" value="Eukaryota"/>
</dbReference>
<evidence type="ECO:0000313" key="4">
    <source>
        <dbReference type="Proteomes" id="UP000001950"/>
    </source>
</evidence>
<dbReference type="InParanoid" id="Q4UA65"/>
<accession>Q4UA65</accession>
<keyword evidence="2" id="KW-0472">Membrane</keyword>
<dbReference type="OMA" id="MCCRKRQ"/>
<keyword evidence="2" id="KW-1133">Transmembrane helix</keyword>
<protein>
    <submittedName>
        <fullName evidence="3">Uncharacterized protein</fullName>
    </submittedName>
</protein>
<dbReference type="GeneID" id="3863088"/>
<keyword evidence="2" id="KW-0812">Transmembrane</keyword>
<reference evidence="3 4" key="1">
    <citation type="journal article" date="2005" name="Science">
        <title>Genome of the host-cell transforming parasite Theileria annulata compared with T. parva.</title>
        <authorList>
            <person name="Pain A."/>
            <person name="Renauld H."/>
            <person name="Berriman M."/>
            <person name="Murphy L."/>
            <person name="Yeats C.A."/>
            <person name="Weir W."/>
            <person name="Kerhornou A."/>
            <person name="Aslett M."/>
            <person name="Bishop R."/>
            <person name="Bouchier C."/>
            <person name="Cochet M."/>
            <person name="Coulson R.M.R."/>
            <person name="Cronin A."/>
            <person name="de Villiers E.P."/>
            <person name="Fraser A."/>
            <person name="Fosker N."/>
            <person name="Gardner M."/>
            <person name="Goble A."/>
            <person name="Griffiths-Jones S."/>
            <person name="Harris D.E."/>
            <person name="Katzer F."/>
            <person name="Larke N."/>
            <person name="Lord A."/>
            <person name="Maser P."/>
            <person name="McKellar S."/>
            <person name="Mooney P."/>
            <person name="Morton F."/>
            <person name="Nene V."/>
            <person name="O'Neil S."/>
            <person name="Price C."/>
            <person name="Quail M.A."/>
            <person name="Rabbinowitsch E."/>
            <person name="Rawlings N.D."/>
            <person name="Rutter S."/>
            <person name="Saunders D."/>
            <person name="Seeger K."/>
            <person name="Shah T."/>
            <person name="Squares R."/>
            <person name="Squares S."/>
            <person name="Tivey A."/>
            <person name="Walker A.R."/>
            <person name="Woodward J."/>
            <person name="Dobbelaere D.A.E."/>
            <person name="Langsley G."/>
            <person name="Rajandream M.A."/>
            <person name="McKeever D."/>
            <person name="Shiels B."/>
            <person name="Tait A."/>
            <person name="Barrell B.G."/>
            <person name="Hall N."/>
        </authorList>
    </citation>
    <scope>NUCLEOTIDE SEQUENCE [LARGE SCALE GENOMIC DNA]</scope>
    <source>
        <strain evidence="4">Ankara</strain>
    </source>
</reference>